<dbReference type="GO" id="GO:0051539">
    <property type="term" value="F:4 iron, 4 sulfur cluster binding"/>
    <property type="evidence" value="ECO:0007669"/>
    <property type="project" value="UniProtKB-KW"/>
</dbReference>
<keyword evidence="4" id="KW-0479">Metal-binding</keyword>
<dbReference type="SFLD" id="SFLDG01091">
    <property type="entry name" value="uncharacterized_CHP01210-like"/>
    <property type="match status" value="1"/>
</dbReference>
<evidence type="ECO:0000313" key="9">
    <source>
        <dbReference type="Proteomes" id="UP000578697"/>
    </source>
</evidence>
<organism evidence="8 9">
    <name type="scientific">Treponema rectale</name>
    <dbReference type="NCBI Taxonomy" id="744512"/>
    <lineage>
        <taxon>Bacteria</taxon>
        <taxon>Pseudomonadati</taxon>
        <taxon>Spirochaetota</taxon>
        <taxon>Spirochaetia</taxon>
        <taxon>Spirochaetales</taxon>
        <taxon>Treponemataceae</taxon>
        <taxon>Treponema</taxon>
    </lineage>
</organism>
<keyword evidence="6" id="KW-0411">Iron-sulfur</keyword>
<dbReference type="PROSITE" id="PS51918">
    <property type="entry name" value="RADICAL_SAM"/>
    <property type="match status" value="1"/>
</dbReference>
<gene>
    <name evidence="8" type="ORF">HNP77_002031</name>
</gene>
<comment type="cofactor">
    <cofactor evidence="1">
        <name>[4Fe-4S] cluster</name>
        <dbReference type="ChEBI" id="CHEBI:49883"/>
    </cofactor>
</comment>
<evidence type="ECO:0000256" key="2">
    <source>
        <dbReference type="ARBA" id="ARBA00022485"/>
    </source>
</evidence>
<dbReference type="SUPFAM" id="SSF102114">
    <property type="entry name" value="Radical SAM enzymes"/>
    <property type="match status" value="1"/>
</dbReference>
<dbReference type="EMBL" id="JACHFR010000003">
    <property type="protein sequence ID" value="MBB5219649.1"/>
    <property type="molecule type" value="Genomic_DNA"/>
</dbReference>
<keyword evidence="5" id="KW-0408">Iron</keyword>
<dbReference type="PANTHER" id="PTHR11135:SF1">
    <property type="entry name" value="PROTEIN YHCC"/>
    <property type="match status" value="1"/>
</dbReference>
<reference evidence="8 9" key="1">
    <citation type="submission" date="2020-08" db="EMBL/GenBank/DDBJ databases">
        <title>Genomic Encyclopedia of Type Strains, Phase IV (KMG-IV): sequencing the most valuable type-strain genomes for metagenomic binning, comparative biology and taxonomic classification.</title>
        <authorList>
            <person name="Goeker M."/>
        </authorList>
    </citation>
    <scope>NUCLEOTIDE SEQUENCE [LARGE SCALE GENOMIC DNA]</scope>
    <source>
        <strain evidence="8 9">DSM 103679</strain>
    </source>
</reference>
<dbReference type="AlphaFoldDB" id="A0A840SAC2"/>
<dbReference type="InterPro" id="IPR058240">
    <property type="entry name" value="rSAM_sf"/>
</dbReference>
<dbReference type="PANTHER" id="PTHR11135">
    <property type="entry name" value="HISTONE ACETYLTRANSFERASE-RELATED"/>
    <property type="match status" value="1"/>
</dbReference>
<dbReference type="InterPro" id="IPR007197">
    <property type="entry name" value="rSAM"/>
</dbReference>
<dbReference type="Pfam" id="PF04055">
    <property type="entry name" value="Radical_SAM"/>
    <property type="match status" value="1"/>
</dbReference>
<dbReference type="InterPro" id="IPR032432">
    <property type="entry name" value="Radical_SAM_C"/>
</dbReference>
<dbReference type="InterPro" id="IPR023404">
    <property type="entry name" value="rSAM_horseshoe"/>
</dbReference>
<dbReference type="SFLD" id="SFLDG01086">
    <property type="entry name" value="elongater_protein-like"/>
    <property type="match status" value="1"/>
</dbReference>
<dbReference type="SFLD" id="SFLDG01082">
    <property type="entry name" value="B12-binding_domain_containing"/>
    <property type="match status" value="1"/>
</dbReference>
<evidence type="ECO:0000256" key="5">
    <source>
        <dbReference type="ARBA" id="ARBA00023004"/>
    </source>
</evidence>
<dbReference type="GO" id="GO:0046872">
    <property type="term" value="F:metal ion binding"/>
    <property type="evidence" value="ECO:0007669"/>
    <property type="project" value="UniProtKB-KW"/>
</dbReference>
<evidence type="ECO:0000259" key="7">
    <source>
        <dbReference type="PROSITE" id="PS51918"/>
    </source>
</evidence>
<evidence type="ECO:0000256" key="6">
    <source>
        <dbReference type="ARBA" id="ARBA00023014"/>
    </source>
</evidence>
<comment type="caution">
    <text evidence="8">The sequence shown here is derived from an EMBL/GenBank/DDBJ whole genome shotgun (WGS) entry which is preliminary data.</text>
</comment>
<evidence type="ECO:0000256" key="1">
    <source>
        <dbReference type="ARBA" id="ARBA00001966"/>
    </source>
</evidence>
<dbReference type="SMART" id="SM00729">
    <property type="entry name" value="Elp3"/>
    <property type="match status" value="1"/>
</dbReference>
<evidence type="ECO:0000256" key="3">
    <source>
        <dbReference type="ARBA" id="ARBA00022691"/>
    </source>
</evidence>
<proteinExistence type="predicted"/>
<dbReference type="RefSeq" id="WP_246428914.1">
    <property type="nucleotide sequence ID" value="NZ_JACHFR010000003.1"/>
</dbReference>
<keyword evidence="2" id="KW-0004">4Fe-4S</keyword>
<evidence type="ECO:0000256" key="4">
    <source>
        <dbReference type="ARBA" id="ARBA00022723"/>
    </source>
</evidence>
<protein>
    <recommendedName>
        <fullName evidence="7">Radical SAM core domain-containing protein</fullName>
    </recommendedName>
</protein>
<dbReference type="InterPro" id="IPR005911">
    <property type="entry name" value="YhcC-like"/>
</dbReference>
<dbReference type="InterPro" id="IPR006638">
    <property type="entry name" value="Elp3/MiaA/NifB-like_rSAM"/>
</dbReference>
<dbReference type="CDD" id="cd01335">
    <property type="entry name" value="Radical_SAM"/>
    <property type="match status" value="1"/>
</dbReference>
<dbReference type="NCBIfam" id="TIGR01212">
    <property type="entry name" value="TIGR01212 family radical SAM protein"/>
    <property type="match status" value="1"/>
</dbReference>
<dbReference type="Gene3D" id="3.80.30.20">
    <property type="entry name" value="tm_1862 like domain"/>
    <property type="match status" value="1"/>
</dbReference>
<dbReference type="SFLD" id="SFLDS00029">
    <property type="entry name" value="Radical_SAM"/>
    <property type="match status" value="1"/>
</dbReference>
<accession>A0A840SAC2</accession>
<sequence length="294" mass="33459">MMRIKTVNEWLKEKYGTKVYRLSLTSGCTCPNRDGKISYGGCTFCSEGGSGDFATSDIDEAKKKVNGKFPKSIPENQRKYIAYFQSYSNTYGDPDRLYELYSSVLFRPEIVILSLGTRPDCIDDSVVGMLKKLSAIKPVWVELGLQTVHEETARRINRGYTLEVFEKAYRVLRNAGITVIVHVILGLPGESEDMMLDTVRYLSQLNPVLEGIKIQLLHVLKNTALEKEFRIKPFRIFTMEEYCHLVIKCLKILPSETVIHRMTGDGSKKLLVEPQWSGDKKKVINYLNNLIAKS</sequence>
<keyword evidence="3" id="KW-0949">S-adenosyl-L-methionine</keyword>
<name>A0A840SAC2_9SPIR</name>
<dbReference type="Pfam" id="PF16199">
    <property type="entry name" value="Radical_SAM_C"/>
    <property type="match status" value="1"/>
</dbReference>
<evidence type="ECO:0000313" key="8">
    <source>
        <dbReference type="EMBL" id="MBB5219649.1"/>
    </source>
</evidence>
<keyword evidence="9" id="KW-1185">Reference proteome</keyword>
<dbReference type="GO" id="GO:0003824">
    <property type="term" value="F:catalytic activity"/>
    <property type="evidence" value="ECO:0007669"/>
    <property type="project" value="InterPro"/>
</dbReference>
<dbReference type="Proteomes" id="UP000578697">
    <property type="component" value="Unassembled WGS sequence"/>
</dbReference>
<feature type="domain" description="Radical SAM core" evidence="7">
    <location>
        <begin position="14"/>
        <end position="255"/>
    </location>
</feature>
<dbReference type="InterPro" id="IPR039661">
    <property type="entry name" value="ELP3"/>
</dbReference>